<dbReference type="EMBL" id="JBHTJI010000001">
    <property type="protein sequence ID" value="MFD0990246.1"/>
    <property type="molecule type" value="Genomic_DNA"/>
</dbReference>
<dbReference type="Proteomes" id="UP001597061">
    <property type="component" value="Unassembled WGS sequence"/>
</dbReference>
<organism evidence="1 2">
    <name type="scientific">Mariniflexile jejuense</name>
    <dbReference type="NCBI Taxonomy" id="1173582"/>
    <lineage>
        <taxon>Bacteria</taxon>
        <taxon>Pseudomonadati</taxon>
        <taxon>Bacteroidota</taxon>
        <taxon>Flavobacteriia</taxon>
        <taxon>Flavobacteriales</taxon>
        <taxon>Flavobacteriaceae</taxon>
        <taxon>Mariniflexile</taxon>
    </lineage>
</organism>
<dbReference type="InterPro" id="IPR045950">
    <property type="entry name" value="DUF6370"/>
</dbReference>
<gene>
    <name evidence="1" type="ORF">ACFQ1R_09070</name>
</gene>
<dbReference type="Pfam" id="PF19897">
    <property type="entry name" value="DUF6370"/>
    <property type="match status" value="1"/>
</dbReference>
<sequence>MKKLILVSILVLTFSCAKEKANKQIVELSCGQCQFNLTSQKGCDLAVRIEGESYFVDGAHIDDFGDAHDEGTGFCEVIRKAEVEGEVVDNRFKISSVKLLDKK</sequence>
<reference evidence="2" key="1">
    <citation type="journal article" date="2019" name="Int. J. Syst. Evol. Microbiol.">
        <title>The Global Catalogue of Microorganisms (GCM) 10K type strain sequencing project: providing services to taxonomists for standard genome sequencing and annotation.</title>
        <authorList>
            <consortium name="The Broad Institute Genomics Platform"/>
            <consortium name="The Broad Institute Genome Sequencing Center for Infectious Disease"/>
            <person name="Wu L."/>
            <person name="Ma J."/>
        </authorList>
    </citation>
    <scope>NUCLEOTIDE SEQUENCE [LARGE SCALE GENOMIC DNA]</scope>
    <source>
        <strain evidence="2">CCUG 62414</strain>
    </source>
</reference>
<accession>A0ABW3JKX7</accession>
<protein>
    <submittedName>
        <fullName evidence="1">DUF6370 family protein</fullName>
    </submittedName>
</protein>
<proteinExistence type="predicted"/>
<dbReference type="RefSeq" id="WP_379925839.1">
    <property type="nucleotide sequence ID" value="NZ_JBHTJI010000001.1"/>
</dbReference>
<dbReference type="PROSITE" id="PS51257">
    <property type="entry name" value="PROKAR_LIPOPROTEIN"/>
    <property type="match status" value="1"/>
</dbReference>
<name>A0ABW3JKX7_9FLAO</name>
<evidence type="ECO:0000313" key="1">
    <source>
        <dbReference type="EMBL" id="MFD0990246.1"/>
    </source>
</evidence>
<keyword evidence="2" id="KW-1185">Reference proteome</keyword>
<comment type="caution">
    <text evidence="1">The sequence shown here is derived from an EMBL/GenBank/DDBJ whole genome shotgun (WGS) entry which is preliminary data.</text>
</comment>
<evidence type="ECO:0000313" key="2">
    <source>
        <dbReference type="Proteomes" id="UP001597061"/>
    </source>
</evidence>